<feature type="coiled-coil region" evidence="1">
    <location>
        <begin position="19"/>
        <end position="46"/>
    </location>
</feature>
<evidence type="ECO:0000313" key="2">
    <source>
        <dbReference type="EMBL" id="TNC43223.1"/>
    </source>
</evidence>
<dbReference type="Gene3D" id="1.20.5.170">
    <property type="match status" value="1"/>
</dbReference>
<protein>
    <submittedName>
        <fullName evidence="2">Uncharacterized protein</fullName>
    </submittedName>
</protein>
<dbReference type="EMBL" id="VDFR01000082">
    <property type="protein sequence ID" value="TNC43223.1"/>
    <property type="molecule type" value="Genomic_DNA"/>
</dbReference>
<organism evidence="2 4">
    <name type="scientific">Mumia zhuanghuii</name>
    <dbReference type="NCBI Taxonomy" id="2585211"/>
    <lineage>
        <taxon>Bacteria</taxon>
        <taxon>Bacillati</taxon>
        <taxon>Actinomycetota</taxon>
        <taxon>Actinomycetes</taxon>
        <taxon>Propionibacteriales</taxon>
        <taxon>Nocardioidaceae</taxon>
        <taxon>Mumia</taxon>
    </lineage>
</organism>
<dbReference type="AlphaFoldDB" id="A0A5C4MGP0"/>
<evidence type="ECO:0000313" key="3">
    <source>
        <dbReference type="EMBL" id="TNC45374.1"/>
    </source>
</evidence>
<dbReference type="Proteomes" id="UP000306740">
    <property type="component" value="Unassembled WGS sequence"/>
</dbReference>
<keyword evidence="1" id="KW-0175">Coiled coil</keyword>
<evidence type="ECO:0000256" key="1">
    <source>
        <dbReference type="SAM" id="Coils"/>
    </source>
</evidence>
<reference evidence="2 4" key="1">
    <citation type="submission" date="2019-05" db="EMBL/GenBank/DDBJ databases">
        <title>Mumia sp. nov., isolated from the intestinal contents of plateau pika (Ochotona curzoniae) in the Qinghai-Tibet plateau of China.</title>
        <authorList>
            <person name="Tian Z."/>
        </authorList>
    </citation>
    <scope>NUCLEOTIDE SEQUENCE [LARGE SCALE GENOMIC DNA]</scope>
    <source>
        <strain evidence="4">527</strain>
        <strain evidence="2">Z527</strain>
    </source>
</reference>
<accession>A0A5C4MGP0</accession>
<comment type="caution">
    <text evidence="2">The sequence shown here is derived from an EMBL/GenBank/DDBJ whole genome shotgun (WGS) entry which is preliminary data.</text>
</comment>
<evidence type="ECO:0000313" key="4">
    <source>
        <dbReference type="Proteomes" id="UP000306740"/>
    </source>
</evidence>
<gene>
    <name evidence="3" type="ORF">FHE65_14835</name>
    <name evidence="2" type="ORF">FHE65_18795</name>
</gene>
<dbReference type="OrthoDB" id="3748689at2"/>
<dbReference type="RefSeq" id="WP_139086616.1">
    <property type="nucleotide sequence ID" value="NZ_VDFR01000066.1"/>
</dbReference>
<dbReference type="EMBL" id="VDFR01000066">
    <property type="protein sequence ID" value="TNC45374.1"/>
    <property type="molecule type" value="Genomic_DNA"/>
</dbReference>
<name>A0A5C4MGP0_9ACTN</name>
<proteinExistence type="predicted"/>
<sequence>MAKALLGYVATPNVHQAREAQLRRRIADLEAEVTRLKNENDELASTADLGSVDLSTADLFEPAGS</sequence>